<evidence type="ECO:0000313" key="1">
    <source>
        <dbReference type="EMBL" id="AKH39055.1"/>
    </source>
</evidence>
<dbReference type="EMBL" id="CP011451">
    <property type="protein sequence ID" value="AKH39055.1"/>
    <property type="molecule type" value="Genomic_DNA"/>
</dbReference>
<sequence>MTRFQLCQSDQYPLMLPDGQGIAFANTDTRALLNHSPPVFVLTRLFVRIEVLIKQKRLLLFDN</sequence>
<accession>A0A0F7KF11</accession>
<protein>
    <submittedName>
        <fullName evidence="1">Uncharacterized protein</fullName>
    </submittedName>
</protein>
<dbReference type="PATRIC" id="fig|44574.3.peg.3999"/>
<name>A0A0F7KF11_9PROT</name>
<keyword evidence="2" id="KW-1185">Reference proteome</keyword>
<dbReference type="RefSeq" id="WP_046851080.1">
    <property type="nucleotide sequence ID" value="NZ_CP011451.1"/>
</dbReference>
<dbReference type="Proteomes" id="UP000034156">
    <property type="component" value="Chromosome"/>
</dbReference>
<dbReference type="AlphaFoldDB" id="A0A0F7KF11"/>
<reference evidence="1 2" key="2">
    <citation type="journal article" date="2016" name="Genome Announc.">
        <title>Genome Sequence of Nitrosomonas communis Strain Nm2, a Mesophilic Ammonia-Oxidizing Bacterium Isolated from Mediterranean Soil.</title>
        <authorList>
            <person name="Kozlowski J.A."/>
            <person name="Kits K.D."/>
            <person name="Stein L.Y."/>
        </authorList>
    </citation>
    <scope>NUCLEOTIDE SEQUENCE [LARGE SCALE GENOMIC DNA]</scope>
    <source>
        <strain evidence="1 2">Nm2</strain>
    </source>
</reference>
<dbReference type="KEGG" id="nco:AAW31_16555"/>
<proteinExistence type="predicted"/>
<organism evidence="1 2">
    <name type="scientific">Nitrosomonas communis</name>
    <dbReference type="NCBI Taxonomy" id="44574"/>
    <lineage>
        <taxon>Bacteria</taxon>
        <taxon>Pseudomonadati</taxon>
        <taxon>Pseudomonadota</taxon>
        <taxon>Betaproteobacteria</taxon>
        <taxon>Nitrosomonadales</taxon>
        <taxon>Nitrosomonadaceae</taxon>
        <taxon>Nitrosomonas</taxon>
    </lineage>
</organism>
<gene>
    <name evidence="1" type="ORF">AAW31_16555</name>
</gene>
<evidence type="ECO:0000313" key="2">
    <source>
        <dbReference type="Proteomes" id="UP000034156"/>
    </source>
</evidence>
<reference evidence="2" key="1">
    <citation type="submission" date="2015-05" db="EMBL/GenBank/DDBJ databases">
        <title>Draft genome of Nitrosomonas communis strain Nm2.</title>
        <authorList>
            <person name="Kozlowski J.A."/>
            <person name="Kits K.D."/>
            <person name="Stein L.Y."/>
        </authorList>
    </citation>
    <scope>NUCLEOTIDE SEQUENCE [LARGE SCALE GENOMIC DNA]</scope>
    <source>
        <strain evidence="2">Nm2</strain>
    </source>
</reference>